<comment type="pathway">
    <text evidence="3 10">Glycan biosynthesis; glycogen biosynthesis.</text>
</comment>
<evidence type="ECO:0000313" key="14">
    <source>
        <dbReference type="Proteomes" id="UP000192911"/>
    </source>
</evidence>
<dbReference type="InterPro" id="IPR017853">
    <property type="entry name" value="GH"/>
</dbReference>
<dbReference type="CDD" id="cd11322">
    <property type="entry name" value="AmyAc_Glg_BE"/>
    <property type="match status" value="1"/>
</dbReference>
<dbReference type="FunFam" id="2.60.40.1180:FF:000002">
    <property type="entry name" value="1,4-alpha-glucan branching enzyme GlgB"/>
    <property type="match status" value="1"/>
</dbReference>
<dbReference type="GO" id="GO:0004553">
    <property type="term" value="F:hydrolase activity, hydrolyzing O-glycosyl compounds"/>
    <property type="evidence" value="ECO:0007669"/>
    <property type="project" value="InterPro"/>
</dbReference>
<dbReference type="InterPro" id="IPR006047">
    <property type="entry name" value="GH13_cat_dom"/>
</dbReference>
<dbReference type="EMBL" id="FXAH01000005">
    <property type="protein sequence ID" value="SMF33588.1"/>
    <property type="molecule type" value="Genomic_DNA"/>
</dbReference>
<dbReference type="AlphaFoldDB" id="A0A1X7EGK3"/>
<dbReference type="Gene3D" id="2.60.40.1180">
    <property type="entry name" value="Golgi alpha-mannosidase II"/>
    <property type="match status" value="1"/>
</dbReference>
<dbReference type="OrthoDB" id="9800174at2"/>
<dbReference type="FunFam" id="3.20.20.80:FF:000003">
    <property type="entry name" value="1,4-alpha-glucan branching enzyme GlgB"/>
    <property type="match status" value="1"/>
</dbReference>
<evidence type="ECO:0000256" key="9">
    <source>
        <dbReference type="ARBA" id="ARBA00023277"/>
    </source>
</evidence>
<comment type="catalytic activity">
    <reaction evidence="1 10">
        <text>Transfers a segment of a (1-&gt;4)-alpha-D-glucan chain to a primary hydroxy group in a similar glucan chain.</text>
        <dbReference type="EC" id="2.4.1.18"/>
    </reaction>
</comment>
<evidence type="ECO:0000259" key="12">
    <source>
        <dbReference type="SMART" id="SM00642"/>
    </source>
</evidence>
<evidence type="ECO:0000256" key="8">
    <source>
        <dbReference type="ARBA" id="ARBA00023056"/>
    </source>
</evidence>
<protein>
    <recommendedName>
        <fullName evidence="10">1,4-alpha-glucan branching enzyme GlgB</fullName>
        <ecNumber evidence="10">2.4.1.18</ecNumber>
    </recommendedName>
    <alternativeName>
        <fullName evidence="10">1,4-alpha-D-glucan:1,4-alpha-D-glucan 6-glucosyl-transferase</fullName>
    </alternativeName>
    <alternativeName>
        <fullName evidence="10">Alpha-(1-&gt;4)-glucan branching enzyme</fullName>
    </alternativeName>
    <alternativeName>
        <fullName evidence="10">Glycogen branching enzyme</fullName>
        <shortName evidence="10">BE</shortName>
    </alternativeName>
</protein>
<dbReference type="InterPro" id="IPR037439">
    <property type="entry name" value="Branching_enzy"/>
</dbReference>
<dbReference type="InterPro" id="IPR044143">
    <property type="entry name" value="GlgB_N_E_set_prok"/>
</dbReference>
<accession>A0A1X7EGK3</accession>
<sequence>MNDQATPIHSIAERDAAVGLDLVDIEALVDARHPDPFSRLGMHRTSAGIVVRAFLPGAAGVTVIERTGSACLGRLVRIHPSGLFAGFAERAEPYRLRIDWHGVEQEIEDTYSFGPVLDEEALGRLARSDPYAVLQCLGARPCSLDGVPGVRFAVWAPNARRVSVVGDFNTWDGRRHPMRLRHVAGVWELFVPRLAAGTRYKYEIVTRDGHTLPLKADPCAMCTERTPATASVVADVAGIEQFGWTDGAWMAQRAALHTPRAPIAIYEVHAESWLRIDEEGHRGLNWSELADRLIPYALGMGFTHVEFLPIAEHPFGGSWGYQPLSPFAPSARFGPPEGFAEFVNRAHEAGLGVILDWVSAHFPNDAHGLVAFDGTPLYEHADPREGYHQDWNTMIYNLGRNEVAAFLIASALAWLLRYHVDGLRVDAVASMLYRDYSRAEGQWVPNIYGGRENLEAIAFLKRVNHEVAHAPGVPGAVTIAEESTAWPGVTARVEDGGLGFGFKWNMGWMHDTLHYMQEDPVYRRYHHHNMTFGMVYAYSERFVLPLSHDEVVHGKGSLLGKMPGDRWQRFANLRAYFGFMWTHPGKKLLFMGGEFGQDTEFDHDGSPRWHLLDDGMHHGVQLLVRDLNCLYAQEPALHALDSEPGGFEWLVGDDSGNSVFAYRRSDGTGREVAVVCNFTPVPRHGYRLGMQRAGQWKEVLNTDASVYGGSNVGNGGLVATDNIASHGKPQSVVLTLPPLATIVLRAA</sequence>
<keyword evidence="14" id="KW-1185">Reference proteome</keyword>
<evidence type="ECO:0000313" key="13">
    <source>
        <dbReference type="EMBL" id="SMF33588.1"/>
    </source>
</evidence>
<evidence type="ECO:0000256" key="10">
    <source>
        <dbReference type="HAMAP-Rule" id="MF_00685"/>
    </source>
</evidence>
<keyword evidence="5 10" id="KW-0321">Glycogen metabolism</keyword>
<gene>
    <name evidence="10" type="primary">glgB</name>
    <name evidence="13" type="ORF">SAMN06295900_105372</name>
</gene>
<dbReference type="PANTHER" id="PTHR43651:SF3">
    <property type="entry name" value="1,4-ALPHA-GLUCAN-BRANCHING ENZYME"/>
    <property type="match status" value="1"/>
</dbReference>
<dbReference type="InterPro" id="IPR013783">
    <property type="entry name" value="Ig-like_fold"/>
</dbReference>
<dbReference type="STRING" id="28094.SAMN06295900_105372"/>
<evidence type="ECO:0000256" key="6">
    <source>
        <dbReference type="ARBA" id="ARBA00022676"/>
    </source>
</evidence>
<dbReference type="CDD" id="cd02855">
    <property type="entry name" value="E_set_GBE_prok_N"/>
    <property type="match status" value="1"/>
</dbReference>
<proteinExistence type="inferred from homology"/>
<dbReference type="InterPro" id="IPR013780">
    <property type="entry name" value="Glyco_hydro_b"/>
</dbReference>
<dbReference type="Gene3D" id="2.60.40.10">
    <property type="entry name" value="Immunoglobulins"/>
    <property type="match status" value="1"/>
</dbReference>
<dbReference type="Proteomes" id="UP000192911">
    <property type="component" value="Unassembled WGS sequence"/>
</dbReference>
<keyword evidence="9 10" id="KW-0119">Carbohydrate metabolism</keyword>
<evidence type="ECO:0000256" key="1">
    <source>
        <dbReference type="ARBA" id="ARBA00000826"/>
    </source>
</evidence>
<comment type="similarity">
    <text evidence="4 10">Belongs to the glycosyl hydrolase 13 family. GlgB subfamily.</text>
</comment>
<dbReference type="GO" id="GO:0043169">
    <property type="term" value="F:cation binding"/>
    <property type="evidence" value="ECO:0007669"/>
    <property type="project" value="InterPro"/>
</dbReference>
<evidence type="ECO:0000256" key="7">
    <source>
        <dbReference type="ARBA" id="ARBA00022679"/>
    </source>
</evidence>
<organism evidence="13 14">
    <name type="scientific">Trinickia caryophylli</name>
    <name type="common">Paraburkholderia caryophylli</name>
    <dbReference type="NCBI Taxonomy" id="28094"/>
    <lineage>
        <taxon>Bacteria</taxon>
        <taxon>Pseudomonadati</taxon>
        <taxon>Pseudomonadota</taxon>
        <taxon>Betaproteobacteria</taxon>
        <taxon>Burkholderiales</taxon>
        <taxon>Burkholderiaceae</taxon>
        <taxon>Trinickia</taxon>
    </lineage>
</organism>
<keyword evidence="6 10" id="KW-0328">Glycosyltransferase</keyword>
<dbReference type="HAMAP" id="MF_00685">
    <property type="entry name" value="GlgB"/>
    <property type="match status" value="1"/>
</dbReference>
<reference evidence="14" key="1">
    <citation type="submission" date="2017-04" db="EMBL/GenBank/DDBJ databases">
        <authorList>
            <person name="Varghese N."/>
            <person name="Submissions S."/>
        </authorList>
    </citation>
    <scope>NUCLEOTIDE SEQUENCE [LARGE SCALE GENOMIC DNA]</scope>
    <source>
        <strain evidence="14">Ballard 720</strain>
    </source>
</reference>
<dbReference type="GO" id="GO:0005829">
    <property type="term" value="C:cytosol"/>
    <property type="evidence" value="ECO:0007669"/>
    <property type="project" value="TreeGrafter"/>
</dbReference>
<keyword evidence="7 10" id="KW-0808">Transferase</keyword>
<dbReference type="GO" id="GO:0005978">
    <property type="term" value="P:glycogen biosynthetic process"/>
    <property type="evidence" value="ECO:0007669"/>
    <property type="project" value="UniProtKB-UniRule"/>
</dbReference>
<evidence type="ECO:0000256" key="4">
    <source>
        <dbReference type="ARBA" id="ARBA00009000"/>
    </source>
</evidence>
<dbReference type="EC" id="2.4.1.18" evidence="10"/>
<dbReference type="InterPro" id="IPR004193">
    <property type="entry name" value="Glyco_hydro_13_N"/>
</dbReference>
<dbReference type="InterPro" id="IPR006048">
    <property type="entry name" value="A-amylase/branching_C"/>
</dbReference>
<dbReference type="PANTHER" id="PTHR43651">
    <property type="entry name" value="1,4-ALPHA-GLUCAN-BRANCHING ENZYME"/>
    <property type="match status" value="1"/>
</dbReference>
<dbReference type="PIRSF" id="PIRSF000463">
    <property type="entry name" value="GlgB"/>
    <property type="match status" value="1"/>
</dbReference>
<dbReference type="NCBIfam" id="TIGR01515">
    <property type="entry name" value="branching_enzym"/>
    <property type="match status" value="1"/>
</dbReference>
<dbReference type="SUPFAM" id="SSF51445">
    <property type="entry name" value="(Trans)glycosidases"/>
    <property type="match status" value="1"/>
</dbReference>
<name>A0A1X7EGK3_TRICW</name>
<dbReference type="FunFam" id="2.60.40.10:FF:000169">
    <property type="entry name" value="1,4-alpha-glucan branching enzyme GlgB"/>
    <property type="match status" value="1"/>
</dbReference>
<keyword evidence="8 10" id="KW-0320">Glycogen biosynthesis</keyword>
<dbReference type="NCBIfam" id="NF003811">
    <property type="entry name" value="PRK05402.1"/>
    <property type="match status" value="1"/>
</dbReference>
<dbReference type="Gene3D" id="3.20.20.80">
    <property type="entry name" value="Glycosidases"/>
    <property type="match status" value="1"/>
</dbReference>
<dbReference type="Pfam" id="PF22019">
    <property type="entry name" value="GlgB_N"/>
    <property type="match status" value="1"/>
</dbReference>
<dbReference type="SMART" id="SM00642">
    <property type="entry name" value="Aamy"/>
    <property type="match status" value="1"/>
</dbReference>
<feature type="domain" description="Glycosyl hydrolase family 13 catalytic" evidence="12">
    <location>
        <begin position="267"/>
        <end position="648"/>
    </location>
</feature>
<feature type="active site" description="Nucleophile" evidence="10 11">
    <location>
        <position position="426"/>
    </location>
</feature>
<dbReference type="InterPro" id="IPR006407">
    <property type="entry name" value="GlgB"/>
</dbReference>
<evidence type="ECO:0000256" key="5">
    <source>
        <dbReference type="ARBA" id="ARBA00022600"/>
    </source>
</evidence>
<dbReference type="Pfam" id="PF02806">
    <property type="entry name" value="Alpha-amylase_C"/>
    <property type="match status" value="1"/>
</dbReference>
<dbReference type="SUPFAM" id="SSF51011">
    <property type="entry name" value="Glycosyl hydrolase domain"/>
    <property type="match status" value="1"/>
</dbReference>
<dbReference type="Pfam" id="PF02922">
    <property type="entry name" value="CBM_48"/>
    <property type="match status" value="1"/>
</dbReference>
<evidence type="ECO:0000256" key="3">
    <source>
        <dbReference type="ARBA" id="ARBA00004964"/>
    </source>
</evidence>
<comment type="subunit">
    <text evidence="10">Monomer.</text>
</comment>
<feature type="active site" description="Proton donor" evidence="10 11">
    <location>
        <position position="481"/>
    </location>
</feature>
<dbReference type="InterPro" id="IPR014756">
    <property type="entry name" value="Ig_E-set"/>
</dbReference>
<comment type="function">
    <text evidence="2 10">Catalyzes the formation of the alpha-1,6-glucosidic linkages in glycogen by scission of a 1,4-alpha-linked oligosaccharide from growing alpha-1,4-glucan chains and the subsequent attachment of the oligosaccharide to the alpha-1,6 position.</text>
</comment>
<dbReference type="InterPro" id="IPR054169">
    <property type="entry name" value="GlgB_N"/>
</dbReference>
<evidence type="ECO:0000256" key="11">
    <source>
        <dbReference type="PIRSR" id="PIRSR000463-1"/>
    </source>
</evidence>
<dbReference type="UniPathway" id="UPA00164"/>
<evidence type="ECO:0000256" key="2">
    <source>
        <dbReference type="ARBA" id="ARBA00002953"/>
    </source>
</evidence>
<dbReference type="NCBIfam" id="NF008967">
    <property type="entry name" value="PRK12313.1"/>
    <property type="match status" value="1"/>
</dbReference>
<dbReference type="SUPFAM" id="SSF81296">
    <property type="entry name" value="E set domains"/>
    <property type="match status" value="2"/>
</dbReference>
<dbReference type="GO" id="GO:0003844">
    <property type="term" value="F:1,4-alpha-glucan branching enzyme activity"/>
    <property type="evidence" value="ECO:0007669"/>
    <property type="project" value="UniProtKB-UniRule"/>
</dbReference>